<evidence type="ECO:0000256" key="2">
    <source>
        <dbReference type="ARBA" id="ARBA00023125"/>
    </source>
</evidence>
<organism evidence="6 7">
    <name type="scientific">Cellulomonas triticagri</name>
    <dbReference type="NCBI Taxonomy" id="2483352"/>
    <lineage>
        <taxon>Bacteria</taxon>
        <taxon>Bacillati</taxon>
        <taxon>Actinomycetota</taxon>
        <taxon>Actinomycetes</taxon>
        <taxon>Micrococcales</taxon>
        <taxon>Cellulomonadaceae</taxon>
        <taxon>Cellulomonas</taxon>
    </lineage>
</organism>
<dbReference type="PANTHER" id="PTHR30055:SF234">
    <property type="entry name" value="HTH-TYPE TRANSCRIPTIONAL REGULATOR BETI"/>
    <property type="match status" value="1"/>
</dbReference>
<dbReference type="Proteomes" id="UP000269289">
    <property type="component" value="Unassembled WGS sequence"/>
</dbReference>
<dbReference type="GO" id="GO:0000976">
    <property type="term" value="F:transcription cis-regulatory region binding"/>
    <property type="evidence" value="ECO:0007669"/>
    <property type="project" value="TreeGrafter"/>
</dbReference>
<keyword evidence="2 4" id="KW-0238">DNA-binding</keyword>
<feature type="domain" description="HTH tetR-type" evidence="5">
    <location>
        <begin position="80"/>
        <end position="140"/>
    </location>
</feature>
<dbReference type="InterPro" id="IPR001647">
    <property type="entry name" value="HTH_TetR"/>
</dbReference>
<proteinExistence type="predicted"/>
<reference evidence="6 7" key="1">
    <citation type="submission" date="2018-10" db="EMBL/GenBank/DDBJ databases">
        <title>Isolation, diversity and antifungal activity of actinobacteria from wheat.</title>
        <authorList>
            <person name="Han C."/>
        </authorList>
    </citation>
    <scope>NUCLEOTIDE SEQUENCE [LARGE SCALE GENOMIC DNA]</scope>
    <source>
        <strain evidence="6 7">NEAU-YY56</strain>
    </source>
</reference>
<evidence type="ECO:0000256" key="4">
    <source>
        <dbReference type="PROSITE-ProRule" id="PRU00335"/>
    </source>
</evidence>
<evidence type="ECO:0000313" key="6">
    <source>
        <dbReference type="EMBL" id="RMI13328.1"/>
    </source>
</evidence>
<dbReference type="GO" id="GO:0003700">
    <property type="term" value="F:DNA-binding transcription factor activity"/>
    <property type="evidence" value="ECO:0007669"/>
    <property type="project" value="TreeGrafter"/>
</dbReference>
<dbReference type="PRINTS" id="PR00455">
    <property type="entry name" value="HTHTETR"/>
</dbReference>
<dbReference type="Gene3D" id="1.10.357.10">
    <property type="entry name" value="Tetracycline Repressor, domain 2"/>
    <property type="match status" value="1"/>
</dbReference>
<dbReference type="EMBL" id="RFFI01000017">
    <property type="protein sequence ID" value="RMI13328.1"/>
    <property type="molecule type" value="Genomic_DNA"/>
</dbReference>
<dbReference type="InterPro" id="IPR009057">
    <property type="entry name" value="Homeodomain-like_sf"/>
</dbReference>
<keyword evidence="3" id="KW-0804">Transcription</keyword>
<gene>
    <name evidence="6" type="ORF">EBM89_04805</name>
</gene>
<comment type="caution">
    <text evidence="6">The sequence shown here is derived from an EMBL/GenBank/DDBJ whole genome shotgun (WGS) entry which is preliminary data.</text>
</comment>
<dbReference type="Pfam" id="PF00440">
    <property type="entry name" value="TetR_N"/>
    <property type="match status" value="1"/>
</dbReference>
<feature type="DNA-binding region" description="H-T-H motif" evidence="4">
    <location>
        <begin position="103"/>
        <end position="122"/>
    </location>
</feature>
<keyword evidence="7" id="KW-1185">Reference proteome</keyword>
<accession>A0A3M2JSY1</accession>
<dbReference type="SUPFAM" id="SSF46689">
    <property type="entry name" value="Homeodomain-like"/>
    <property type="match status" value="1"/>
</dbReference>
<evidence type="ECO:0000256" key="3">
    <source>
        <dbReference type="ARBA" id="ARBA00023163"/>
    </source>
</evidence>
<dbReference type="AlphaFoldDB" id="A0A3M2JSY1"/>
<evidence type="ECO:0000256" key="1">
    <source>
        <dbReference type="ARBA" id="ARBA00023015"/>
    </source>
</evidence>
<sequence>MRSEHGHLAERGFGSSATERARSGCVRGRGREVESGCAVPWRVVIGARLRNAFGSAATVCLVTASATVPARADGRALRAAASRARIAAAATTLFVEEGYAGTPITAVARAAGVGVQTVYYSYPTKADLLVGCLDLAVDGADRRDGGVDLAEQPWVRAVAAEPDPVRRLFLHARGSADLMGRAGAVLDLVRVGAAGEPVLAAAAERDEARRRAVHRVLVEASARDGVLRAALDVGQALDLVTLVLGPETWNALVRRGTWSGLAWARWAHRTLLADLAPSRFDPDA</sequence>
<name>A0A3M2JSY1_9CELL</name>
<keyword evidence="1" id="KW-0805">Transcription regulation</keyword>
<dbReference type="PROSITE" id="PS50977">
    <property type="entry name" value="HTH_TETR_2"/>
    <property type="match status" value="1"/>
</dbReference>
<protein>
    <submittedName>
        <fullName evidence="6">TetR/AcrR family transcriptional regulator</fullName>
    </submittedName>
</protein>
<evidence type="ECO:0000313" key="7">
    <source>
        <dbReference type="Proteomes" id="UP000269289"/>
    </source>
</evidence>
<dbReference type="InterPro" id="IPR050109">
    <property type="entry name" value="HTH-type_TetR-like_transc_reg"/>
</dbReference>
<evidence type="ECO:0000259" key="5">
    <source>
        <dbReference type="PROSITE" id="PS50977"/>
    </source>
</evidence>
<dbReference type="PANTHER" id="PTHR30055">
    <property type="entry name" value="HTH-TYPE TRANSCRIPTIONAL REGULATOR RUTR"/>
    <property type="match status" value="1"/>
</dbReference>